<feature type="compositionally biased region" description="Low complexity" evidence="1">
    <location>
        <begin position="150"/>
        <end position="164"/>
    </location>
</feature>
<protein>
    <submittedName>
        <fullName evidence="3">Uncharacterized protein</fullName>
    </submittedName>
</protein>
<feature type="compositionally biased region" description="Polar residues" evidence="1">
    <location>
        <begin position="102"/>
        <end position="132"/>
    </location>
</feature>
<feature type="compositionally biased region" description="Low complexity" evidence="1">
    <location>
        <begin position="300"/>
        <end position="309"/>
    </location>
</feature>
<feature type="compositionally biased region" description="Low complexity" evidence="1">
    <location>
        <begin position="172"/>
        <end position="181"/>
    </location>
</feature>
<feature type="compositionally biased region" description="Basic residues" evidence="1">
    <location>
        <begin position="133"/>
        <end position="147"/>
    </location>
</feature>
<dbReference type="OrthoDB" id="4362457at2759"/>
<dbReference type="AlphaFoldDB" id="A0A9X0C939"/>
<reference evidence="3" key="1">
    <citation type="submission" date="2022-12" db="EMBL/GenBank/DDBJ databases">
        <authorList>
            <person name="Petersen C."/>
        </authorList>
    </citation>
    <scope>NUCLEOTIDE SEQUENCE</scope>
    <source>
        <strain evidence="3">IBT 29495</strain>
    </source>
</reference>
<proteinExistence type="predicted"/>
<feature type="compositionally biased region" description="Basic and acidic residues" evidence="1">
    <location>
        <begin position="388"/>
        <end position="416"/>
    </location>
</feature>
<evidence type="ECO:0000313" key="3">
    <source>
        <dbReference type="EMBL" id="KAJ5513708.1"/>
    </source>
</evidence>
<feature type="compositionally biased region" description="Basic and acidic residues" evidence="1">
    <location>
        <begin position="208"/>
        <end position="218"/>
    </location>
</feature>
<dbReference type="EMBL" id="JAPWDS010000002">
    <property type="protein sequence ID" value="KAJ5513708.1"/>
    <property type="molecule type" value="Genomic_DNA"/>
</dbReference>
<keyword evidence="2" id="KW-1133">Transmembrane helix</keyword>
<feature type="compositionally biased region" description="Polar residues" evidence="1">
    <location>
        <begin position="269"/>
        <end position="285"/>
    </location>
</feature>
<evidence type="ECO:0000256" key="2">
    <source>
        <dbReference type="SAM" id="Phobius"/>
    </source>
</evidence>
<organism evidence="3 4">
    <name type="scientific">Penicillium fimorum</name>
    <dbReference type="NCBI Taxonomy" id="1882269"/>
    <lineage>
        <taxon>Eukaryota</taxon>
        <taxon>Fungi</taxon>
        <taxon>Dikarya</taxon>
        <taxon>Ascomycota</taxon>
        <taxon>Pezizomycotina</taxon>
        <taxon>Eurotiomycetes</taxon>
        <taxon>Eurotiomycetidae</taxon>
        <taxon>Eurotiales</taxon>
        <taxon>Aspergillaceae</taxon>
        <taxon>Penicillium</taxon>
    </lineage>
</organism>
<reference evidence="3" key="2">
    <citation type="journal article" date="2023" name="IMA Fungus">
        <title>Comparative genomic study of the Penicillium genus elucidates a diverse pangenome and 15 lateral gene transfer events.</title>
        <authorList>
            <person name="Petersen C."/>
            <person name="Sorensen T."/>
            <person name="Nielsen M.R."/>
            <person name="Sondergaard T.E."/>
            <person name="Sorensen J.L."/>
            <person name="Fitzpatrick D.A."/>
            <person name="Frisvad J.C."/>
            <person name="Nielsen K.L."/>
        </authorList>
    </citation>
    <scope>NUCLEOTIDE SEQUENCE</scope>
    <source>
        <strain evidence="3">IBT 29495</strain>
    </source>
</reference>
<feature type="compositionally biased region" description="Polar residues" evidence="1">
    <location>
        <begin position="244"/>
        <end position="262"/>
    </location>
</feature>
<dbReference type="Proteomes" id="UP001149954">
    <property type="component" value="Unassembled WGS sequence"/>
</dbReference>
<evidence type="ECO:0000313" key="4">
    <source>
        <dbReference type="Proteomes" id="UP001149954"/>
    </source>
</evidence>
<feature type="compositionally biased region" description="Basic and acidic residues" evidence="1">
    <location>
        <begin position="462"/>
        <end position="478"/>
    </location>
</feature>
<sequence>MKDNFLIGVLLAVAFVTPIFAWFFYLWYRSYITRVHQEGQIFDRRNRDRAQANYELANGAHNSVIGPYFTPRGWVRPKTRGLSNVLHPTQYGYPRQPILTGVPNSDQHFQGPNQANTYSPQTANQQPNPLSKRQQRKQRALKNKRRQQEKQQSQIEQEGKQNQKNQRKQKSKSQGQNQQKSPTAQSPKVQSSEAQGQYKQNNQWGNTEEQRDQTRNHDGGTCWGNDRSLWDNQQNTEQNDKNNHWGSNSNNHQGGQRNSVSHSPRRNSRGNQNNHDWGQENNNRIPQCDNENQNDHRNNNHQNEWNSSRHMSPDRASRNEVESRGGWGRSDDGAQQNSHSRSHHSNEDHHDRNDGWRDDDTRGYYKKSKGYRYASPEGKSRRSSPNRDWGHNDHAERGNNRDRSNSWGHTEEERGNESWSQGGNMNRDKKKKKEKKERWQIELEENEKRRRSRSPTRGSDTGWDKRSQALGWKERQNW</sequence>
<evidence type="ECO:0000256" key="1">
    <source>
        <dbReference type="SAM" id="MobiDB-lite"/>
    </source>
</evidence>
<accession>A0A9X0C939</accession>
<feature type="compositionally biased region" description="Basic and acidic residues" evidence="1">
    <location>
        <begin position="344"/>
        <end position="363"/>
    </location>
</feature>
<feature type="transmembrane region" description="Helical" evidence="2">
    <location>
        <begin position="6"/>
        <end position="28"/>
    </location>
</feature>
<comment type="caution">
    <text evidence="3">The sequence shown here is derived from an EMBL/GenBank/DDBJ whole genome shotgun (WGS) entry which is preliminary data.</text>
</comment>
<keyword evidence="4" id="KW-1185">Reference proteome</keyword>
<feature type="compositionally biased region" description="Polar residues" evidence="1">
    <location>
        <begin position="182"/>
        <end position="207"/>
    </location>
</feature>
<feature type="compositionally biased region" description="Basic and acidic residues" evidence="1">
    <location>
        <begin position="311"/>
        <end position="323"/>
    </location>
</feature>
<keyword evidence="2" id="KW-0472">Membrane</keyword>
<keyword evidence="2" id="KW-0812">Transmembrane</keyword>
<name>A0A9X0C939_9EURO</name>
<feature type="region of interest" description="Disordered" evidence="1">
    <location>
        <begin position="95"/>
        <end position="478"/>
    </location>
</feature>
<gene>
    <name evidence="3" type="ORF">N7463_003260</name>
</gene>